<feature type="transmembrane region" description="Helical" evidence="1">
    <location>
        <begin position="14"/>
        <end position="33"/>
    </location>
</feature>
<organism evidence="2 3">
    <name type="scientific">Rhodococcus rhodnii</name>
    <dbReference type="NCBI Taxonomy" id="38312"/>
    <lineage>
        <taxon>Bacteria</taxon>
        <taxon>Bacillati</taxon>
        <taxon>Actinomycetota</taxon>
        <taxon>Actinomycetes</taxon>
        <taxon>Mycobacteriales</taxon>
        <taxon>Nocardiaceae</taxon>
        <taxon>Rhodococcus</taxon>
    </lineage>
</organism>
<comment type="caution">
    <text evidence="2">The sequence shown here is derived from an EMBL/GenBank/DDBJ whole genome shotgun (WGS) entry which is preliminary data.</text>
</comment>
<sequence>MTAPHRTQGGARDVVGVVTAVLLTAAGICYASWLAENVLDTGLAATRSFVSELGSLDAPDGFFFRTADMVTGTIAVVAGLLGAYGFTSGALTAIHWFGVVLFGAATILDSRFPLRCTSARDPGCEDELLEQASSLHGFTSFAAATGAVVSALALLVLVFVAAWPVWLRTFELIVVGAFLLGGGWMLVGTALLDPDRAWLGVGQRIQLTAVSGWLVFAACAVLVTLPPSRWRRT</sequence>
<dbReference type="EMBL" id="QRCM01000001">
    <property type="protein sequence ID" value="TXG89568.1"/>
    <property type="molecule type" value="Genomic_DNA"/>
</dbReference>
<dbReference type="Pfam" id="PF06197">
    <property type="entry name" value="DUF998"/>
    <property type="match status" value="1"/>
</dbReference>
<gene>
    <name evidence="2" type="ORF">DW322_04205</name>
</gene>
<dbReference type="RefSeq" id="WP_010840444.1">
    <property type="nucleotide sequence ID" value="NZ_QRCM01000001.1"/>
</dbReference>
<feature type="transmembrane region" description="Helical" evidence="1">
    <location>
        <begin position="172"/>
        <end position="192"/>
    </location>
</feature>
<feature type="transmembrane region" description="Helical" evidence="1">
    <location>
        <begin position="141"/>
        <end position="165"/>
    </location>
</feature>
<dbReference type="AlphaFoldDB" id="A0A6P2CF71"/>
<proteinExistence type="predicted"/>
<protein>
    <submittedName>
        <fullName evidence="2">DUF998 domain-containing protein</fullName>
    </submittedName>
</protein>
<keyword evidence="1" id="KW-1133">Transmembrane helix</keyword>
<keyword evidence="1" id="KW-0472">Membrane</keyword>
<feature type="transmembrane region" description="Helical" evidence="1">
    <location>
        <begin position="204"/>
        <end position="225"/>
    </location>
</feature>
<reference evidence="2 3" key="1">
    <citation type="submission" date="2018-07" db="EMBL/GenBank/DDBJ databases">
        <title>Genome sequence of Rhodococcus rhodnii ATCC 35071 from Rhodnius prolixus.</title>
        <authorList>
            <person name="Patel V."/>
            <person name="Vogel K.J."/>
        </authorList>
    </citation>
    <scope>NUCLEOTIDE SEQUENCE [LARGE SCALE GENOMIC DNA]</scope>
    <source>
        <strain evidence="2 3">ATCC 35071</strain>
    </source>
</reference>
<feature type="transmembrane region" description="Helical" evidence="1">
    <location>
        <begin position="90"/>
        <end position="108"/>
    </location>
</feature>
<dbReference type="Proteomes" id="UP000471120">
    <property type="component" value="Unassembled WGS sequence"/>
</dbReference>
<evidence type="ECO:0000256" key="1">
    <source>
        <dbReference type="SAM" id="Phobius"/>
    </source>
</evidence>
<feature type="transmembrane region" description="Helical" evidence="1">
    <location>
        <begin position="62"/>
        <end position="83"/>
    </location>
</feature>
<name>A0A6P2CF71_9NOCA</name>
<dbReference type="InterPro" id="IPR009339">
    <property type="entry name" value="DUF998"/>
</dbReference>
<evidence type="ECO:0000313" key="2">
    <source>
        <dbReference type="EMBL" id="TXG89568.1"/>
    </source>
</evidence>
<keyword evidence="1" id="KW-0812">Transmembrane</keyword>
<accession>A0A6P2CF71</accession>
<evidence type="ECO:0000313" key="3">
    <source>
        <dbReference type="Proteomes" id="UP000471120"/>
    </source>
</evidence>